<dbReference type="InterPro" id="IPR032349">
    <property type="entry name" value="DUF4865"/>
</dbReference>
<gene>
    <name evidence="1" type="ORF">JD79_04237</name>
</gene>
<dbReference type="AlphaFoldDB" id="A0A317QPU9"/>
<dbReference type="EMBL" id="QGTX01000001">
    <property type="protein sequence ID" value="PWW25043.1"/>
    <property type="molecule type" value="Genomic_DNA"/>
</dbReference>
<evidence type="ECO:0000313" key="1">
    <source>
        <dbReference type="EMBL" id="PWW25043.1"/>
    </source>
</evidence>
<dbReference type="RefSeq" id="WP_110007080.1">
    <property type="nucleotide sequence ID" value="NZ_QGTX01000001.1"/>
</dbReference>
<name>A0A317QPU9_9ACTN</name>
<dbReference type="OrthoDB" id="2065010at2"/>
<sequence>MHVVQYEITLPADYDMGVIEHRVATRGAATDDFPHLGLKAYAVRRRGRYGSPVNAYAPFYLWRDPAGLDAFLYGPFRAITADFGRPPVRHWIGAAFERGPAAGAPGFATRELVALPDDVPPGEAVAEELRAPAPAGDGWHSRAVAVDPARWELARFTLWTSEPEQVPAGATAFDVLHASTPCLEQLRRGRLW</sequence>
<organism evidence="1 2">
    <name type="scientific">Geodermatophilus normandii</name>
    <dbReference type="NCBI Taxonomy" id="1137989"/>
    <lineage>
        <taxon>Bacteria</taxon>
        <taxon>Bacillati</taxon>
        <taxon>Actinomycetota</taxon>
        <taxon>Actinomycetes</taxon>
        <taxon>Geodermatophilales</taxon>
        <taxon>Geodermatophilaceae</taxon>
        <taxon>Geodermatophilus</taxon>
    </lineage>
</organism>
<proteinExistence type="predicted"/>
<keyword evidence="2" id="KW-1185">Reference proteome</keyword>
<accession>A0A317QPU9</accession>
<evidence type="ECO:0000313" key="2">
    <source>
        <dbReference type="Proteomes" id="UP000246661"/>
    </source>
</evidence>
<reference evidence="2" key="1">
    <citation type="submission" date="2018-05" db="EMBL/GenBank/DDBJ databases">
        <authorList>
            <person name="Klenk H.-P."/>
            <person name="Huntemann M."/>
            <person name="Clum A."/>
            <person name="Pillay M."/>
            <person name="Palaniappan K."/>
            <person name="Varghese N."/>
            <person name="Mikhailova N."/>
            <person name="Stamatis D."/>
            <person name="Reddy T."/>
            <person name="Daum C."/>
            <person name="Shapiro N."/>
            <person name="Ivanova N."/>
            <person name="Kyrpides N."/>
            <person name="Woyke T."/>
        </authorList>
    </citation>
    <scope>NUCLEOTIDE SEQUENCE [LARGE SCALE GENOMIC DNA]</scope>
    <source>
        <strain evidence="2">DSM 45417</strain>
    </source>
</reference>
<protein>
    <submittedName>
        <fullName evidence="1">Uncharacterized protein DUF4865</fullName>
    </submittedName>
</protein>
<comment type="caution">
    <text evidence="1">The sequence shown here is derived from an EMBL/GenBank/DDBJ whole genome shotgun (WGS) entry which is preliminary data.</text>
</comment>
<dbReference type="Pfam" id="PF16157">
    <property type="entry name" value="DUF4865"/>
    <property type="match status" value="1"/>
</dbReference>
<dbReference type="Proteomes" id="UP000246661">
    <property type="component" value="Unassembled WGS sequence"/>
</dbReference>